<dbReference type="GeneID" id="70130873"/>
<evidence type="ECO:0000313" key="1">
    <source>
        <dbReference type="EMBL" id="KAH6657120.1"/>
    </source>
</evidence>
<sequence length="95" mass="10757">MNPLLSLYGLLVSLIQTRFPLLRSARFSPLESRKRHCHTTGALFSKHILPFSYTHMSVSYVSTLESTALLPDSKPSPQYQHPTCGISHLPKPFYL</sequence>
<accession>A0A9P8USA6</accession>
<organism evidence="1 2">
    <name type="scientific">Truncatella angustata</name>
    <dbReference type="NCBI Taxonomy" id="152316"/>
    <lineage>
        <taxon>Eukaryota</taxon>
        <taxon>Fungi</taxon>
        <taxon>Dikarya</taxon>
        <taxon>Ascomycota</taxon>
        <taxon>Pezizomycotina</taxon>
        <taxon>Sordariomycetes</taxon>
        <taxon>Xylariomycetidae</taxon>
        <taxon>Amphisphaeriales</taxon>
        <taxon>Sporocadaceae</taxon>
        <taxon>Truncatella</taxon>
    </lineage>
</organism>
<gene>
    <name evidence="1" type="ORF">BKA67DRAFT_554298</name>
</gene>
<reference evidence="1" key="1">
    <citation type="journal article" date="2021" name="Nat. Commun.">
        <title>Genetic determinants of endophytism in the Arabidopsis root mycobiome.</title>
        <authorList>
            <person name="Mesny F."/>
            <person name="Miyauchi S."/>
            <person name="Thiergart T."/>
            <person name="Pickel B."/>
            <person name="Atanasova L."/>
            <person name="Karlsson M."/>
            <person name="Huettel B."/>
            <person name="Barry K.W."/>
            <person name="Haridas S."/>
            <person name="Chen C."/>
            <person name="Bauer D."/>
            <person name="Andreopoulos W."/>
            <person name="Pangilinan J."/>
            <person name="LaButti K."/>
            <person name="Riley R."/>
            <person name="Lipzen A."/>
            <person name="Clum A."/>
            <person name="Drula E."/>
            <person name="Henrissat B."/>
            <person name="Kohler A."/>
            <person name="Grigoriev I.V."/>
            <person name="Martin F.M."/>
            <person name="Hacquard S."/>
        </authorList>
    </citation>
    <scope>NUCLEOTIDE SEQUENCE</scope>
    <source>
        <strain evidence="1">MPI-SDFR-AT-0073</strain>
    </source>
</reference>
<dbReference type="RefSeq" id="XP_045961354.1">
    <property type="nucleotide sequence ID" value="XM_046101981.1"/>
</dbReference>
<keyword evidence="2" id="KW-1185">Reference proteome</keyword>
<protein>
    <submittedName>
        <fullName evidence="1">Uncharacterized protein</fullName>
    </submittedName>
</protein>
<comment type="caution">
    <text evidence="1">The sequence shown here is derived from an EMBL/GenBank/DDBJ whole genome shotgun (WGS) entry which is preliminary data.</text>
</comment>
<dbReference type="EMBL" id="JAGPXC010000002">
    <property type="protein sequence ID" value="KAH6657120.1"/>
    <property type="molecule type" value="Genomic_DNA"/>
</dbReference>
<evidence type="ECO:0000313" key="2">
    <source>
        <dbReference type="Proteomes" id="UP000758603"/>
    </source>
</evidence>
<dbReference type="AlphaFoldDB" id="A0A9P8USA6"/>
<name>A0A9P8USA6_9PEZI</name>
<proteinExistence type="predicted"/>
<dbReference type="Proteomes" id="UP000758603">
    <property type="component" value="Unassembled WGS sequence"/>
</dbReference>